<accession>A0A9X0DNB6</accession>
<dbReference type="OrthoDB" id="4838614at2759"/>
<keyword evidence="3" id="KW-1185">Reference proteome</keyword>
<evidence type="ECO:0000313" key="2">
    <source>
        <dbReference type="EMBL" id="KAJ8068475.1"/>
    </source>
</evidence>
<feature type="region of interest" description="Disordered" evidence="1">
    <location>
        <begin position="801"/>
        <end position="852"/>
    </location>
</feature>
<feature type="region of interest" description="Disordered" evidence="1">
    <location>
        <begin position="752"/>
        <end position="786"/>
    </location>
</feature>
<feature type="region of interest" description="Disordered" evidence="1">
    <location>
        <begin position="24"/>
        <end position="81"/>
    </location>
</feature>
<dbReference type="Proteomes" id="UP001152300">
    <property type="component" value="Unassembled WGS sequence"/>
</dbReference>
<dbReference type="EMBL" id="JAPEIS010000003">
    <property type="protein sequence ID" value="KAJ8068475.1"/>
    <property type="molecule type" value="Genomic_DNA"/>
</dbReference>
<organism evidence="2 3">
    <name type="scientific">Sclerotinia nivalis</name>
    <dbReference type="NCBI Taxonomy" id="352851"/>
    <lineage>
        <taxon>Eukaryota</taxon>
        <taxon>Fungi</taxon>
        <taxon>Dikarya</taxon>
        <taxon>Ascomycota</taxon>
        <taxon>Pezizomycotina</taxon>
        <taxon>Leotiomycetes</taxon>
        <taxon>Helotiales</taxon>
        <taxon>Sclerotiniaceae</taxon>
        <taxon>Sclerotinia</taxon>
    </lineage>
</organism>
<name>A0A9X0DNB6_9HELO</name>
<reference evidence="2" key="1">
    <citation type="submission" date="2022-11" db="EMBL/GenBank/DDBJ databases">
        <title>Genome Resource of Sclerotinia nivalis Strain SnTB1, a Plant Pathogen Isolated from American Ginseng.</title>
        <authorList>
            <person name="Fan S."/>
        </authorList>
    </citation>
    <scope>NUCLEOTIDE SEQUENCE</scope>
    <source>
        <strain evidence="2">SnTB1</strain>
    </source>
</reference>
<protein>
    <submittedName>
        <fullName evidence="2">Uncharacterized protein</fullName>
    </submittedName>
</protein>
<evidence type="ECO:0000256" key="1">
    <source>
        <dbReference type="SAM" id="MobiDB-lite"/>
    </source>
</evidence>
<feature type="compositionally biased region" description="Acidic residues" evidence="1">
    <location>
        <begin position="70"/>
        <end position="81"/>
    </location>
</feature>
<dbReference type="AlphaFoldDB" id="A0A9X0DNB6"/>
<comment type="caution">
    <text evidence="2">The sequence shown here is derived from an EMBL/GenBank/DDBJ whole genome shotgun (WGS) entry which is preliminary data.</text>
</comment>
<sequence length="852" mass="97700">MSRPTVSHAASSLSASSRGELLFSHNSQSARSVSTVPRSFLSSTEKRDVSFSEPQRTQINHRDSSSEAENVSESDSENDWDEIAPHHSYEHRPISTRWTPNSTQDATIQLEFDCSVDIESHLEELSRLKRLGRFKDARRYFDSCRAYCGDHPDLIVDYVDTLLAQGAFKDVLDLVTNKDPPILAKDCDQIYHHYLHSALCLAKAITLGWLEDAVNEWRQARSQMVTELKRDFVKLSSLQIRFLCHFLYLETLYLRFINILNPNPEYESIWKLSWDELYTYLHFTNRVWDMRDIFCQVLKISSVETAIEKFFGTEMSLIKAIDNFVIQWRQEGDESTDLAIIDVLVTIALETILHRQPLQRAITQTINRCMYYARGIATSIRDNYPSSIKSSPYLRWILVEVRLEEEEPSRYSYFDASGGFLVKGNLPIYVPLASENPGWRIKPYSEHSNGLLHLGLNAARDLGHYGLEVSYLEQLVNGSEAPQIHLCDLATLLKNVLGDKLGYLSTCLTKYLLATERELQMDLSNELSEIDRRETPAGNSAYPTLRWFQRKIQMALCSSLGDSKEQFDLLSWMEKSAYNQMPGNNRDCYQQLHSPHNDNYSWGGNSIKEYVGECEIPRPSKLVSKTNDYVTRNAELDTKTDATKLSQRPRRVSGYLRSPNCEYYERHFPRRENGGAPKPNPPELLRSREMPVGGERMRFPFQEAASRIHWQDLPEDDLPVLVIDKRHEGIESTLPPKPRLSELSRERMNIAIEQSRERSPSPPPNEKRSEVQIAESGSSRGASAYRDKLKEAKEYANLCEVPSRPTRKTNDCLQAGCFDDKETNSGLEHSSKALQKDFEADEESRSGDQLEI</sequence>
<feature type="compositionally biased region" description="Basic and acidic residues" evidence="1">
    <location>
        <begin position="752"/>
        <end position="770"/>
    </location>
</feature>
<feature type="compositionally biased region" description="Polar residues" evidence="1">
    <location>
        <begin position="24"/>
        <end position="43"/>
    </location>
</feature>
<gene>
    <name evidence="2" type="ORF">OCU04_004029</name>
</gene>
<proteinExistence type="predicted"/>
<feature type="compositionally biased region" description="Basic and acidic residues" evidence="1">
    <location>
        <begin position="818"/>
        <end position="852"/>
    </location>
</feature>
<evidence type="ECO:0000313" key="3">
    <source>
        <dbReference type="Proteomes" id="UP001152300"/>
    </source>
</evidence>